<evidence type="ECO:0000313" key="1">
    <source>
        <dbReference type="EMBL" id="MBE1589178.1"/>
    </source>
</evidence>
<dbReference type="EMBL" id="JADBEK010000001">
    <property type="protein sequence ID" value="MBE1589178.1"/>
    <property type="molecule type" value="Genomic_DNA"/>
</dbReference>
<dbReference type="RefSeq" id="WP_192789259.1">
    <property type="nucleotide sequence ID" value="NZ_JADBEK010000001.1"/>
</dbReference>
<sequence>MSLGPYTYVTLSIAHPQSPRLNVSFHTSDLRVRSSVIDERRPYLAFTTSEADVSVSTTGGGPVTDADLTLAREIYNAAAHYLADCERLHGQQSITGKATEQTAA</sequence>
<reference evidence="1 2" key="1">
    <citation type="submission" date="2020-10" db="EMBL/GenBank/DDBJ databases">
        <title>Sequencing the genomes of 1000 actinobacteria strains.</title>
        <authorList>
            <person name="Klenk H.-P."/>
        </authorList>
    </citation>
    <scope>NUCLEOTIDE SEQUENCE [LARGE SCALE GENOMIC DNA]</scope>
    <source>
        <strain evidence="1 2">DSM 43173</strain>
    </source>
</reference>
<keyword evidence="2" id="KW-1185">Reference proteome</keyword>
<accession>A0ABR9M8E1</accession>
<evidence type="ECO:0000313" key="2">
    <source>
        <dbReference type="Proteomes" id="UP000633509"/>
    </source>
</evidence>
<protein>
    <recommendedName>
        <fullName evidence="3">DUF5753 domain-containing protein</fullName>
    </recommendedName>
</protein>
<name>A0ABR9M8E1_9ACTN</name>
<comment type="caution">
    <text evidence="1">The sequence shown here is derived from an EMBL/GenBank/DDBJ whole genome shotgun (WGS) entry which is preliminary data.</text>
</comment>
<gene>
    <name evidence="1" type="ORF">H4W80_007436</name>
</gene>
<organism evidence="1 2">
    <name type="scientific">Nonomuraea angiospora</name>
    <dbReference type="NCBI Taxonomy" id="46172"/>
    <lineage>
        <taxon>Bacteria</taxon>
        <taxon>Bacillati</taxon>
        <taxon>Actinomycetota</taxon>
        <taxon>Actinomycetes</taxon>
        <taxon>Streptosporangiales</taxon>
        <taxon>Streptosporangiaceae</taxon>
        <taxon>Nonomuraea</taxon>
    </lineage>
</organism>
<evidence type="ECO:0008006" key="3">
    <source>
        <dbReference type="Google" id="ProtNLM"/>
    </source>
</evidence>
<proteinExistence type="predicted"/>
<dbReference type="Proteomes" id="UP000633509">
    <property type="component" value="Unassembled WGS sequence"/>
</dbReference>